<dbReference type="AlphaFoldDB" id="A0A7W7VPA1"/>
<organism evidence="3 4">
    <name type="scientific">Streptosporangium saharense</name>
    <dbReference type="NCBI Taxonomy" id="1706840"/>
    <lineage>
        <taxon>Bacteria</taxon>
        <taxon>Bacillati</taxon>
        <taxon>Actinomycetota</taxon>
        <taxon>Actinomycetes</taxon>
        <taxon>Streptosporangiales</taxon>
        <taxon>Streptosporangiaceae</taxon>
        <taxon>Streptosporangium</taxon>
    </lineage>
</organism>
<dbReference type="RefSeq" id="WP_184717416.1">
    <property type="nucleotide sequence ID" value="NZ_JACHJP010000004.1"/>
</dbReference>
<dbReference type="PANTHER" id="PTHR38011:SF2">
    <property type="entry name" value="BIFUNCTIONAL DEAMINASE-REDUCTASE DOMAIN PROTEIN"/>
    <property type="match status" value="1"/>
</dbReference>
<dbReference type="InterPro" id="IPR024072">
    <property type="entry name" value="DHFR-like_dom_sf"/>
</dbReference>
<reference evidence="3 4" key="1">
    <citation type="submission" date="2020-08" db="EMBL/GenBank/DDBJ databases">
        <title>Genomic Encyclopedia of Type Strains, Phase III (KMG-III): the genomes of soil and plant-associated and newly described type strains.</title>
        <authorList>
            <person name="Whitman W."/>
        </authorList>
    </citation>
    <scope>NUCLEOTIDE SEQUENCE [LARGE SCALE GENOMIC DNA]</scope>
    <source>
        <strain evidence="3 4">CECT 8840</strain>
    </source>
</reference>
<accession>A0A7W7VPA1</accession>
<evidence type="ECO:0000259" key="2">
    <source>
        <dbReference type="Pfam" id="PF01872"/>
    </source>
</evidence>
<evidence type="ECO:0000256" key="1">
    <source>
        <dbReference type="SAM" id="MobiDB-lite"/>
    </source>
</evidence>
<dbReference type="EMBL" id="JACHJP010000004">
    <property type="protein sequence ID" value="MBB4917294.1"/>
    <property type="molecule type" value="Genomic_DNA"/>
</dbReference>
<dbReference type="InterPro" id="IPR002734">
    <property type="entry name" value="RibDG_C"/>
</dbReference>
<evidence type="ECO:0000313" key="3">
    <source>
        <dbReference type="EMBL" id="MBB4917294.1"/>
    </source>
</evidence>
<protein>
    <submittedName>
        <fullName evidence="3">Dihydrofolate reductase</fullName>
    </submittedName>
</protein>
<dbReference type="SUPFAM" id="SSF53597">
    <property type="entry name" value="Dihydrofolate reductase-like"/>
    <property type="match status" value="1"/>
</dbReference>
<feature type="domain" description="Bacterial bifunctional deaminase-reductase C-terminal" evidence="2">
    <location>
        <begin position="2"/>
        <end position="191"/>
    </location>
</feature>
<sequence length="215" mass="23369">MKLTTVTQVTLDGVVQGNGGASDEDRRNGFERGGWALGKGDKETHAFINQTYQRADAFLFGRRTYELFAGSWGTMTVQDAPGWEPVLRALNTRPKYVASTTLVDPAWSDTTILSDDLATAVADLKAKPGGELQVNGSGTLIRWLLENDLVDEMTLIVVPVVVGQGTRLFPEAGPDLALDLVESRVDTKGVTIQVYRPAGRPQYVFNPHHPTGTGR</sequence>
<dbReference type="Proteomes" id="UP000552644">
    <property type="component" value="Unassembled WGS sequence"/>
</dbReference>
<dbReference type="Gene3D" id="3.40.430.10">
    <property type="entry name" value="Dihydrofolate Reductase, subunit A"/>
    <property type="match status" value="1"/>
</dbReference>
<dbReference type="GO" id="GO:0008703">
    <property type="term" value="F:5-amino-6-(5-phosphoribosylamino)uracil reductase activity"/>
    <property type="evidence" value="ECO:0007669"/>
    <property type="project" value="InterPro"/>
</dbReference>
<comment type="caution">
    <text evidence="3">The sequence shown here is derived from an EMBL/GenBank/DDBJ whole genome shotgun (WGS) entry which is preliminary data.</text>
</comment>
<feature type="region of interest" description="Disordered" evidence="1">
    <location>
        <begin position="14"/>
        <end position="35"/>
    </location>
</feature>
<name>A0A7W7VPA1_9ACTN</name>
<proteinExistence type="predicted"/>
<dbReference type="GO" id="GO:0009231">
    <property type="term" value="P:riboflavin biosynthetic process"/>
    <property type="evidence" value="ECO:0007669"/>
    <property type="project" value="InterPro"/>
</dbReference>
<keyword evidence="4" id="KW-1185">Reference proteome</keyword>
<dbReference type="PANTHER" id="PTHR38011">
    <property type="entry name" value="DIHYDROFOLATE REDUCTASE FAMILY PROTEIN (AFU_ORTHOLOGUE AFUA_8G06820)"/>
    <property type="match status" value="1"/>
</dbReference>
<dbReference type="InterPro" id="IPR050765">
    <property type="entry name" value="Riboflavin_Biosynth_HTPR"/>
</dbReference>
<evidence type="ECO:0000313" key="4">
    <source>
        <dbReference type="Proteomes" id="UP000552644"/>
    </source>
</evidence>
<gene>
    <name evidence="3" type="ORF">FHS44_004402</name>
</gene>
<dbReference type="Pfam" id="PF01872">
    <property type="entry name" value="RibD_C"/>
    <property type="match status" value="1"/>
</dbReference>